<gene>
    <name evidence="1" type="ORF">XA26_59830</name>
</gene>
<evidence type="ECO:0000313" key="1">
    <source>
        <dbReference type="EMBL" id="ALI29766.1"/>
    </source>
</evidence>
<keyword evidence="2" id="KW-1185">Reference proteome</keyword>
<sequence>MAHRAVESTYPRPSLVGAAVAEGVPTASNVTPAVTAAVRQRRGDQAPDIGYH</sequence>
<dbReference type="STRING" id="1766.XA26_59830"/>
<proteinExistence type="predicted"/>
<name>A0A0N9XZS7_MYCFO</name>
<organism evidence="1 2">
    <name type="scientific">Mycolicibacterium fortuitum</name>
    <name type="common">Mycobacterium fortuitum</name>
    <dbReference type="NCBI Taxonomy" id="1766"/>
    <lineage>
        <taxon>Bacteria</taxon>
        <taxon>Bacillati</taxon>
        <taxon>Actinomycetota</taxon>
        <taxon>Actinomycetes</taxon>
        <taxon>Mycobacteriales</taxon>
        <taxon>Mycobacteriaceae</taxon>
        <taxon>Mycolicibacterium</taxon>
    </lineage>
</organism>
<dbReference type="Proteomes" id="UP000057134">
    <property type="component" value="Chromosome"/>
</dbReference>
<accession>A0A0N9XZS7</accession>
<protein>
    <submittedName>
        <fullName evidence="1">Uncharacterized protein</fullName>
    </submittedName>
</protein>
<dbReference type="PATRIC" id="fig|1766.6.peg.5948"/>
<reference evidence="1 2" key="1">
    <citation type="journal article" date="2015" name="MBio">
        <title>Enzymatic Degradation of Phenazines Can Generate Energy and Protect Sensitive Organisms from Toxicity.</title>
        <authorList>
            <person name="Costa K.C."/>
            <person name="Bergkessel M."/>
            <person name="Saunders S."/>
            <person name="Korlach J."/>
            <person name="Newman D.K."/>
        </authorList>
    </citation>
    <scope>NUCLEOTIDE SEQUENCE [LARGE SCALE GENOMIC DNA]</scope>
    <source>
        <strain evidence="1 2">CT6</strain>
    </source>
</reference>
<dbReference type="KEGG" id="mft:XA26_59830"/>
<evidence type="ECO:0000313" key="2">
    <source>
        <dbReference type="Proteomes" id="UP000057134"/>
    </source>
</evidence>
<dbReference type="AlphaFoldDB" id="A0A0N9XZS7"/>
<dbReference type="EMBL" id="CP011269">
    <property type="protein sequence ID" value="ALI29766.1"/>
    <property type="molecule type" value="Genomic_DNA"/>
</dbReference>